<reference evidence="1" key="1">
    <citation type="journal article" date="2015" name="Genome Announc.">
        <title>Draft Genome Sequence of Thiostrepton-Producing Streptomyces azureus ATCC 14921.</title>
        <authorList>
            <person name="Sakihara K."/>
            <person name="Maeda J."/>
            <person name="Tashiro K."/>
            <person name="Fujino Y."/>
            <person name="Kuhara S."/>
            <person name="Ohshima T."/>
            <person name="Ogata S."/>
            <person name="Doi K."/>
        </authorList>
    </citation>
    <scope>NUCLEOTIDE SEQUENCE [LARGE SCALE GENOMIC DNA]</scope>
    <source>
        <strain evidence="1">ATCC14921</strain>
    </source>
</reference>
<accession>A0A0K8PKC5</accession>
<dbReference type="EMBL" id="DF968254">
    <property type="protein sequence ID" value="GAP48188.1"/>
    <property type="molecule type" value="Genomic_DNA"/>
</dbReference>
<organism evidence="1 2">
    <name type="scientific">Streptomyces azureus</name>
    <dbReference type="NCBI Taxonomy" id="146537"/>
    <lineage>
        <taxon>Bacteria</taxon>
        <taxon>Bacillati</taxon>
        <taxon>Actinomycetota</taxon>
        <taxon>Actinomycetes</taxon>
        <taxon>Kitasatosporales</taxon>
        <taxon>Streptomycetaceae</taxon>
        <taxon>Streptomyces</taxon>
    </lineage>
</organism>
<dbReference type="PATRIC" id="fig|146537.3.peg.3175"/>
<evidence type="ECO:0000313" key="1">
    <source>
        <dbReference type="EMBL" id="GAP48188.1"/>
    </source>
</evidence>
<proteinExistence type="predicted"/>
<name>A0A0K8PKC5_STRAJ</name>
<protein>
    <submittedName>
        <fullName evidence="1">Uncharacterized protein</fullName>
    </submittedName>
</protein>
<dbReference type="RefSeq" id="WP_010035018.1">
    <property type="nucleotide sequence ID" value="NZ_DF968254.1"/>
</dbReference>
<dbReference type="Proteomes" id="UP000053859">
    <property type="component" value="Unassembled WGS sequence"/>
</dbReference>
<sequence length="57" mass="6232">MDAFTAGLLQRIRATESDLSRARDEGDDFLVEVEQGELDDLRRLAAEHGVEVGATSV</sequence>
<evidence type="ECO:0000313" key="2">
    <source>
        <dbReference type="Proteomes" id="UP000053859"/>
    </source>
</evidence>
<gene>
    <name evidence="1" type="ORF">SAZU_3014</name>
</gene>
<keyword evidence="2" id="KW-1185">Reference proteome</keyword>
<dbReference type="AlphaFoldDB" id="A0A0K8PKC5"/>